<organism evidence="2 3">
    <name type="scientific">Amycolatopsis dendrobii</name>
    <dbReference type="NCBI Taxonomy" id="2760662"/>
    <lineage>
        <taxon>Bacteria</taxon>
        <taxon>Bacillati</taxon>
        <taxon>Actinomycetota</taxon>
        <taxon>Actinomycetes</taxon>
        <taxon>Pseudonocardiales</taxon>
        <taxon>Pseudonocardiaceae</taxon>
        <taxon>Amycolatopsis</taxon>
    </lineage>
</organism>
<dbReference type="Proteomes" id="UP000526734">
    <property type="component" value="Unassembled WGS sequence"/>
</dbReference>
<evidence type="ECO:0000259" key="1">
    <source>
        <dbReference type="Pfam" id="PF10006"/>
    </source>
</evidence>
<evidence type="ECO:0000313" key="3">
    <source>
        <dbReference type="Proteomes" id="UP000526734"/>
    </source>
</evidence>
<comment type="caution">
    <text evidence="2">The sequence shown here is derived from an EMBL/GenBank/DDBJ whole genome shotgun (WGS) entry which is preliminary data.</text>
</comment>
<dbReference type="InterPro" id="IPR018720">
    <property type="entry name" value="DUF2249"/>
</dbReference>
<feature type="domain" description="DUF2249" evidence="1">
    <location>
        <begin position="173"/>
        <end position="242"/>
    </location>
</feature>
<evidence type="ECO:0000313" key="2">
    <source>
        <dbReference type="EMBL" id="MBB1151662.1"/>
    </source>
</evidence>
<reference evidence="2 3" key="1">
    <citation type="submission" date="2020-08" db="EMBL/GenBank/DDBJ databases">
        <title>Amycolatopsis sp. nov. DR6-1 isolated from Dendrobium heterocarpum.</title>
        <authorList>
            <person name="Tedsree N."/>
            <person name="Kuncharoen N."/>
            <person name="Likhitwitayawuid K."/>
            <person name="Tanasupawat S."/>
        </authorList>
    </citation>
    <scope>NUCLEOTIDE SEQUENCE [LARGE SCALE GENOMIC DNA]</scope>
    <source>
        <strain evidence="2 3">DR6-1</strain>
    </source>
</reference>
<dbReference type="AlphaFoldDB" id="A0A7W3Z8D2"/>
<keyword evidence="3" id="KW-1185">Reference proteome</keyword>
<dbReference type="RefSeq" id="WP_182888907.1">
    <property type="nucleotide sequence ID" value="NZ_JACGZW010000001.1"/>
</dbReference>
<protein>
    <submittedName>
        <fullName evidence="2">DUF2249 domain-containing protein</fullName>
    </submittedName>
</protein>
<sequence length="247" mass="26707">MTGSSEVCISGTSTDPVFRAGEALRAESGRVLAEYREKAAMVTELQLDGSAREEANARLIEFASGRLTEYLSAADRVLNATAAGAPATRLLVRALRRIQGSVLRTVEELRESGTSARISHAAQALDALLGAYLDAETSVLLPALADLPGADVPVLANDLRTLLDGGELDRAEVLDVREIPHGTRHPRIFGRYARLAPGESFVLVNNHDPKPLRREFTAAHGEDFTWEYAESGPEKWRVRIGRAAVPA</sequence>
<dbReference type="Pfam" id="PF10006">
    <property type="entry name" value="DUF2249"/>
    <property type="match status" value="1"/>
</dbReference>
<name>A0A7W3Z8D2_9PSEU</name>
<proteinExistence type="predicted"/>
<accession>A0A7W3Z8D2</accession>
<gene>
    <name evidence="2" type="ORF">H4281_00805</name>
</gene>
<dbReference type="EMBL" id="JACGZW010000001">
    <property type="protein sequence ID" value="MBB1151662.1"/>
    <property type="molecule type" value="Genomic_DNA"/>
</dbReference>